<proteinExistence type="predicted"/>
<dbReference type="GO" id="GO:0042834">
    <property type="term" value="F:peptidoglycan binding"/>
    <property type="evidence" value="ECO:0007669"/>
    <property type="project" value="InterPro"/>
</dbReference>
<dbReference type="InterPro" id="IPR040495">
    <property type="entry name" value="HU-CCDC81_bac_1"/>
</dbReference>
<dbReference type="Proteomes" id="UP001168478">
    <property type="component" value="Unassembled WGS sequence"/>
</dbReference>
<reference evidence="3" key="1">
    <citation type="submission" date="2023-06" db="EMBL/GenBank/DDBJ databases">
        <authorList>
            <person name="Zeman M."/>
            <person name="Kubasova T."/>
            <person name="Jahodarova E."/>
            <person name="Nykrynova M."/>
            <person name="Rychlik I."/>
        </authorList>
    </citation>
    <scope>NUCLEOTIDE SEQUENCE</scope>
    <source>
        <strain evidence="3">ET15</strain>
        <strain evidence="2">ET37</strain>
    </source>
</reference>
<dbReference type="SUPFAM" id="SSF110997">
    <property type="entry name" value="Sporulation related repeat"/>
    <property type="match status" value="1"/>
</dbReference>
<accession>A0AAW7JQT9</accession>
<name>A0AAW7JQT9_9BACT</name>
<dbReference type="EMBL" id="JAUEIE010000007">
    <property type="protein sequence ID" value="MDN0023011.1"/>
    <property type="molecule type" value="Genomic_DNA"/>
</dbReference>
<dbReference type="Pfam" id="PF18174">
    <property type="entry name" value="HU-CCDC81_bac_1"/>
    <property type="match status" value="1"/>
</dbReference>
<sequence length="353" mass="39287">MIELERHITKLLLTNDCVIVPDFGGFMTHHIDSIYDHDAKTFYPPLRTLGFNPQLKINDSLLVQSYVEVYDISYPEALTRIENDVTRLKGILAKNGEYELYGLGVIYIQDDGSYDFKPCEAGILTPDYYGLSTFSADIISNSHKNTVEKRHKDSISHAESEIKTIAVAPESEEKGKKISKEKTITLNIPIASIKEIAAACIIFVLFFLIPSPVGENSTSGITKSRIDTNMLLNIMPKDITLGTPKFKPAKEPAKCADGIKKDCKATAISDSNKTGSTYFSIVLASKVSKKNAEAYVRLLHKKGFEKAEVYTTSSGSKVIYDKFATRKDANRILNMLNTDIDFSDAWITSITEK</sequence>
<evidence type="ECO:0000313" key="3">
    <source>
        <dbReference type="EMBL" id="MDN0025285.1"/>
    </source>
</evidence>
<feature type="domain" description="SPOR" evidence="1">
    <location>
        <begin position="273"/>
        <end position="349"/>
    </location>
</feature>
<dbReference type="Proteomes" id="UP001167831">
    <property type="component" value="Unassembled WGS sequence"/>
</dbReference>
<dbReference type="InterPro" id="IPR036680">
    <property type="entry name" value="SPOR-like_sf"/>
</dbReference>
<organism evidence="3 5">
    <name type="scientific">Leyella lascolaii</name>
    <dbReference type="NCBI Taxonomy" id="1776379"/>
    <lineage>
        <taxon>Bacteria</taxon>
        <taxon>Pseudomonadati</taxon>
        <taxon>Bacteroidota</taxon>
        <taxon>Bacteroidia</taxon>
        <taxon>Bacteroidales</taxon>
        <taxon>Prevotellaceae</taxon>
        <taxon>Leyella</taxon>
    </lineage>
</organism>
<dbReference type="Pfam" id="PF18175">
    <property type="entry name" value="HU-CCDC81_bac_2"/>
    <property type="match status" value="1"/>
</dbReference>
<dbReference type="InterPro" id="IPR007730">
    <property type="entry name" value="SPOR-like_dom"/>
</dbReference>
<protein>
    <submittedName>
        <fullName evidence="3">SPOR domain-containing protein</fullName>
    </submittedName>
</protein>
<dbReference type="InterPro" id="IPR041268">
    <property type="entry name" value="HU-CCDC81_bac_2"/>
</dbReference>
<dbReference type="RefSeq" id="WP_068855371.1">
    <property type="nucleotide sequence ID" value="NZ_JAUEIE010000007.1"/>
</dbReference>
<dbReference type="PROSITE" id="PS51724">
    <property type="entry name" value="SPOR"/>
    <property type="match status" value="1"/>
</dbReference>
<keyword evidence="4" id="KW-1185">Reference proteome</keyword>
<evidence type="ECO:0000259" key="1">
    <source>
        <dbReference type="PROSITE" id="PS51724"/>
    </source>
</evidence>
<comment type="caution">
    <text evidence="3">The sequence shown here is derived from an EMBL/GenBank/DDBJ whole genome shotgun (WGS) entry which is preliminary data.</text>
</comment>
<evidence type="ECO:0000313" key="4">
    <source>
        <dbReference type="Proteomes" id="UP001167831"/>
    </source>
</evidence>
<dbReference type="EMBL" id="JAUEIF010000005">
    <property type="protein sequence ID" value="MDN0025285.1"/>
    <property type="molecule type" value="Genomic_DNA"/>
</dbReference>
<dbReference type="Pfam" id="PF05036">
    <property type="entry name" value="SPOR"/>
    <property type="match status" value="1"/>
</dbReference>
<dbReference type="AlphaFoldDB" id="A0AAW7JQT9"/>
<gene>
    <name evidence="2" type="ORF">QVN81_08280</name>
    <name evidence="3" type="ORF">QVN84_07105</name>
</gene>
<evidence type="ECO:0000313" key="2">
    <source>
        <dbReference type="EMBL" id="MDN0023011.1"/>
    </source>
</evidence>
<reference evidence="3" key="2">
    <citation type="submission" date="2023-08" db="EMBL/GenBank/DDBJ databases">
        <title>Identification and characterization of horizontal gene transfer across gut microbiota members of farm animals based on homology search.</title>
        <authorList>
            <person name="Schwarzerova J."/>
            <person name="Nykrynova M."/>
            <person name="Jureckova K."/>
            <person name="Cejkova D."/>
            <person name="Rychlik I."/>
        </authorList>
    </citation>
    <scope>NUCLEOTIDE SEQUENCE</scope>
    <source>
        <strain evidence="3">ET15</strain>
        <strain evidence="2">ET37</strain>
    </source>
</reference>
<evidence type="ECO:0000313" key="5">
    <source>
        <dbReference type="Proteomes" id="UP001168478"/>
    </source>
</evidence>